<dbReference type="PANTHER" id="PTHR19432">
    <property type="entry name" value="SUGAR TRANSPORTER"/>
    <property type="match status" value="1"/>
</dbReference>
<evidence type="ECO:0000256" key="3">
    <source>
        <dbReference type="ARBA" id="ARBA00007134"/>
    </source>
</evidence>
<dbReference type="AlphaFoldDB" id="K4HZC5"/>
<feature type="transmembrane region" description="Helical" evidence="10">
    <location>
        <begin position="87"/>
        <end position="105"/>
    </location>
</feature>
<evidence type="ECO:0000256" key="1">
    <source>
        <dbReference type="ARBA" id="ARBA00004141"/>
    </source>
</evidence>
<dbReference type="UniPathway" id="UPA00238"/>
<comment type="subcellular location">
    <subcellularLocation>
        <location evidence="1">Membrane</location>
        <topology evidence="1">Multi-pass membrane protein</topology>
    </subcellularLocation>
</comment>
<dbReference type="InterPro" id="IPR005989">
    <property type="entry name" value="Suc_symporter_pln"/>
</dbReference>
<sequence>MDIESMNSSRPVSSKMKMILVSSIAAGVQFGWALQLSLLTPYVQQLGVPHKWSSAVWLCGPISGLVVQPIVGYYSDRCKSRFGRRRPFIVAGVALVAIAVFLIGYAADIGVACGDSLDKLTKPRAVAVFVVGFWMLDVANNMLQGPCRALLADMSGSDNKKMSTAMAWFSFFMAVGNVLGYAAGSLKSLHKMFPFTVTKACDIYCANLKSCFFIAIALLALLTVLAMVFVREDTMEDHREEEKAGEGGGVAFLREIKGAFKELKKPMWILLLVTCLNWIAWFGFLLFDTDWMGKEVYGGEVGKGHLYDMGVRAGSLGLMLNSIVLGLMSLGIVYLVRRDGANLLWGVVNFLLAICLVMTVLVTKLAQKHRHASLPPPAGVKAGALLIFAVLGIPQAVTFSIPFTMASIFCSDSGGGQGLSLGVLNVAIALPQMFVSLVSGPLDAAFGGGNLPAFVLGAVAAVISGILALTYLPSPQPDDRTNENNVLDVVV</sequence>
<evidence type="ECO:0000313" key="11">
    <source>
        <dbReference type="EMBL" id="AFU61913.1"/>
    </source>
</evidence>
<feature type="transmembrane region" description="Helical" evidence="10">
    <location>
        <begin position="382"/>
        <end position="406"/>
    </location>
</feature>
<dbReference type="InterPro" id="IPR036259">
    <property type="entry name" value="MFS_trans_sf"/>
</dbReference>
<evidence type="ECO:0000256" key="4">
    <source>
        <dbReference type="ARBA" id="ARBA00022448"/>
    </source>
</evidence>
<reference evidence="11" key="1">
    <citation type="submission" date="2012-05" db="EMBL/GenBank/DDBJ databases">
        <title>Sucrose Functions as a Signal Involved in the Regulation of Strawberry Fruit Ripening.</title>
        <authorList>
            <person name="Jia H.F."/>
            <person name="Li X.L."/>
            <person name="Jia W.S."/>
        </authorList>
    </citation>
    <scope>NUCLEOTIDE SEQUENCE</scope>
</reference>
<dbReference type="PANTHER" id="PTHR19432:SF70">
    <property type="entry name" value="SUCROSE TRANSPORT PROTEIN SUC1-RELATED"/>
    <property type="match status" value="1"/>
</dbReference>
<name>K4HZC5_FRAAN</name>
<keyword evidence="4" id="KW-0813">Transport</keyword>
<comment type="pathway">
    <text evidence="2">Glycan biosynthesis; sucrose metabolism.</text>
</comment>
<dbReference type="GO" id="GO:0008506">
    <property type="term" value="F:sucrose:proton symporter activity"/>
    <property type="evidence" value="ECO:0007669"/>
    <property type="project" value="TreeGrafter"/>
</dbReference>
<dbReference type="EMBL" id="JX013943">
    <property type="protein sequence ID" value="AFU61913.1"/>
    <property type="molecule type" value="mRNA"/>
</dbReference>
<dbReference type="FunFam" id="1.20.1250.20:FF:000182">
    <property type="entry name" value="Sucrose transporter SUC2"/>
    <property type="match status" value="1"/>
</dbReference>
<dbReference type="NCBIfam" id="TIGR01301">
    <property type="entry name" value="GPH_sucrose"/>
    <property type="match status" value="1"/>
</dbReference>
<dbReference type="GO" id="GO:0005886">
    <property type="term" value="C:plasma membrane"/>
    <property type="evidence" value="ECO:0007669"/>
    <property type="project" value="InterPro"/>
</dbReference>
<dbReference type="Gene3D" id="1.20.1250.20">
    <property type="entry name" value="MFS general substrate transporter like domains"/>
    <property type="match status" value="1"/>
</dbReference>
<evidence type="ECO:0000256" key="6">
    <source>
        <dbReference type="ARBA" id="ARBA00022692"/>
    </source>
</evidence>
<dbReference type="Pfam" id="PF13347">
    <property type="entry name" value="MFS_2"/>
    <property type="match status" value="1"/>
</dbReference>
<feature type="transmembrane region" description="Helical" evidence="10">
    <location>
        <begin position="451"/>
        <end position="472"/>
    </location>
</feature>
<evidence type="ECO:0000256" key="9">
    <source>
        <dbReference type="ARBA" id="ARBA00023136"/>
    </source>
</evidence>
<dbReference type="SUPFAM" id="SSF103473">
    <property type="entry name" value="MFS general substrate transporter"/>
    <property type="match status" value="1"/>
</dbReference>
<evidence type="ECO:0000256" key="5">
    <source>
        <dbReference type="ARBA" id="ARBA00022597"/>
    </source>
</evidence>
<proteinExistence type="evidence at transcript level"/>
<feature type="transmembrane region" description="Helical" evidence="10">
    <location>
        <begin position="164"/>
        <end position="184"/>
    </location>
</feature>
<keyword evidence="5" id="KW-0762">Sugar transport</keyword>
<dbReference type="GO" id="GO:0005985">
    <property type="term" value="P:sucrose metabolic process"/>
    <property type="evidence" value="ECO:0007669"/>
    <property type="project" value="UniProtKB-UniPathway"/>
</dbReference>
<evidence type="ECO:0000256" key="10">
    <source>
        <dbReference type="SAM" id="Phobius"/>
    </source>
</evidence>
<feature type="transmembrane region" description="Helical" evidence="10">
    <location>
        <begin position="343"/>
        <end position="362"/>
    </location>
</feature>
<feature type="transmembrane region" description="Helical" evidence="10">
    <location>
        <begin position="418"/>
        <end position="439"/>
    </location>
</feature>
<dbReference type="GO" id="GO:0005773">
    <property type="term" value="C:vacuole"/>
    <property type="evidence" value="ECO:0007669"/>
    <property type="project" value="TreeGrafter"/>
</dbReference>
<feature type="transmembrane region" description="Helical" evidence="10">
    <location>
        <begin position="212"/>
        <end position="230"/>
    </location>
</feature>
<comment type="similarity">
    <text evidence="3">Belongs to the glycoside-pentoside-hexuronide (GPH) cation symporter transporter (TC 2.A.2.4) family.</text>
</comment>
<evidence type="ECO:0000256" key="2">
    <source>
        <dbReference type="ARBA" id="ARBA00004914"/>
    </source>
</evidence>
<feature type="transmembrane region" description="Helical" evidence="10">
    <location>
        <begin position="55"/>
        <end position="75"/>
    </location>
</feature>
<feature type="transmembrane region" description="Helical" evidence="10">
    <location>
        <begin position="267"/>
        <end position="287"/>
    </location>
</feature>
<accession>K4HZC5</accession>
<keyword evidence="9 10" id="KW-0472">Membrane</keyword>
<keyword evidence="8 10" id="KW-1133">Transmembrane helix</keyword>
<feature type="transmembrane region" description="Helical" evidence="10">
    <location>
        <begin position="20"/>
        <end position="43"/>
    </location>
</feature>
<keyword evidence="7" id="KW-0769">Symport</keyword>
<dbReference type="CDD" id="cd17313">
    <property type="entry name" value="MFS_SLC45_SUC"/>
    <property type="match status" value="1"/>
</dbReference>
<feature type="transmembrane region" description="Helical" evidence="10">
    <location>
        <begin position="125"/>
        <end position="143"/>
    </location>
</feature>
<gene>
    <name evidence="11" type="primary">SUT7</name>
</gene>
<evidence type="ECO:0000256" key="7">
    <source>
        <dbReference type="ARBA" id="ARBA00022847"/>
    </source>
</evidence>
<organism evidence="11">
    <name type="scientific">Fragaria ananassa</name>
    <name type="common">Strawberry</name>
    <name type="synonym">Fragaria chiloensis x Fragaria virginiana</name>
    <dbReference type="NCBI Taxonomy" id="3747"/>
    <lineage>
        <taxon>Eukaryota</taxon>
        <taxon>Viridiplantae</taxon>
        <taxon>Streptophyta</taxon>
        <taxon>Embryophyta</taxon>
        <taxon>Tracheophyta</taxon>
        <taxon>Spermatophyta</taxon>
        <taxon>Magnoliopsida</taxon>
        <taxon>eudicotyledons</taxon>
        <taxon>Gunneridae</taxon>
        <taxon>Pentapetalae</taxon>
        <taxon>rosids</taxon>
        <taxon>fabids</taxon>
        <taxon>Rosales</taxon>
        <taxon>Rosaceae</taxon>
        <taxon>Rosoideae</taxon>
        <taxon>Potentilleae</taxon>
        <taxon>Fragariinae</taxon>
        <taxon>Fragaria</taxon>
    </lineage>
</organism>
<keyword evidence="6 10" id="KW-0812">Transmembrane</keyword>
<feature type="transmembrane region" description="Helical" evidence="10">
    <location>
        <begin position="316"/>
        <end position="336"/>
    </location>
</feature>
<evidence type="ECO:0000256" key="8">
    <source>
        <dbReference type="ARBA" id="ARBA00022989"/>
    </source>
</evidence>
<protein>
    <submittedName>
        <fullName evidence="11">Sucrose transporter 7</fullName>
    </submittedName>
</protein>